<accession>A0A7J5GEL5</accession>
<keyword evidence="4 6" id="KW-1133">Transmembrane helix</keyword>
<dbReference type="Pfam" id="PF01943">
    <property type="entry name" value="Polysacc_synt"/>
    <property type="match status" value="1"/>
</dbReference>
<feature type="transmembrane region" description="Helical" evidence="6">
    <location>
        <begin position="471"/>
        <end position="491"/>
    </location>
</feature>
<protein>
    <submittedName>
        <fullName evidence="7">Oligosaccharide flippase family protein</fullName>
    </submittedName>
</protein>
<keyword evidence="2" id="KW-1003">Cell membrane</keyword>
<evidence type="ECO:0000256" key="1">
    <source>
        <dbReference type="ARBA" id="ARBA00004651"/>
    </source>
</evidence>
<feature type="transmembrane region" description="Helical" evidence="6">
    <location>
        <begin position="91"/>
        <end position="113"/>
    </location>
</feature>
<keyword evidence="3 6" id="KW-0812">Transmembrane</keyword>
<evidence type="ECO:0000256" key="3">
    <source>
        <dbReference type="ARBA" id="ARBA00022692"/>
    </source>
</evidence>
<feature type="transmembrane region" description="Helical" evidence="6">
    <location>
        <begin position="16"/>
        <end position="38"/>
    </location>
</feature>
<name>A0A7J5GEL5_BACUN</name>
<proteinExistence type="predicted"/>
<feature type="transmembrane region" description="Helical" evidence="6">
    <location>
        <begin position="435"/>
        <end position="459"/>
    </location>
</feature>
<evidence type="ECO:0000256" key="4">
    <source>
        <dbReference type="ARBA" id="ARBA00022989"/>
    </source>
</evidence>
<dbReference type="AlphaFoldDB" id="A0A7J5GEL5"/>
<comment type="subcellular location">
    <subcellularLocation>
        <location evidence="1">Cell membrane</location>
        <topology evidence="1">Multi-pass membrane protein</topology>
    </subcellularLocation>
</comment>
<dbReference type="PANTHER" id="PTHR30250">
    <property type="entry name" value="PST FAMILY PREDICTED COLANIC ACID TRANSPORTER"/>
    <property type="match status" value="1"/>
</dbReference>
<feature type="transmembrane region" description="Helical" evidence="6">
    <location>
        <begin position="313"/>
        <end position="337"/>
    </location>
</feature>
<gene>
    <name evidence="7" type="ORF">GAQ56_20175</name>
</gene>
<feature type="transmembrane region" description="Helical" evidence="6">
    <location>
        <begin position="377"/>
        <end position="397"/>
    </location>
</feature>
<dbReference type="PANTHER" id="PTHR30250:SF26">
    <property type="entry name" value="PSMA PROTEIN"/>
    <property type="match status" value="1"/>
</dbReference>
<evidence type="ECO:0000256" key="2">
    <source>
        <dbReference type="ARBA" id="ARBA00022475"/>
    </source>
</evidence>
<evidence type="ECO:0000313" key="7">
    <source>
        <dbReference type="EMBL" id="KAB4087229.1"/>
    </source>
</evidence>
<feature type="transmembrane region" description="Helical" evidence="6">
    <location>
        <begin position="403"/>
        <end position="423"/>
    </location>
</feature>
<dbReference type="Proteomes" id="UP000432488">
    <property type="component" value="Unassembled WGS sequence"/>
</dbReference>
<evidence type="ECO:0000256" key="6">
    <source>
        <dbReference type="SAM" id="Phobius"/>
    </source>
</evidence>
<organism evidence="7 8">
    <name type="scientific">Bacteroides uniformis</name>
    <dbReference type="NCBI Taxonomy" id="820"/>
    <lineage>
        <taxon>Bacteria</taxon>
        <taxon>Pseudomonadati</taxon>
        <taxon>Bacteroidota</taxon>
        <taxon>Bacteroidia</taxon>
        <taxon>Bacteroidales</taxon>
        <taxon>Bacteroidaceae</taxon>
        <taxon>Bacteroides</taxon>
    </lineage>
</organism>
<sequence length="513" mass="58000">MTTNNNRRIAKNTLFLYFRMILVMGANLYISRIILVALGVNDYGIYSVVGGMVTLFSLISGSLSAAIARFLTFELGTKDKEKLKIIFSTSLSIQLCLSVIIIFLCGTVGYWFLNTKMNIIPERISAANIVLLCSTLTFAVNLISVPYNALIIAHEKMSAFAYVSIIEVALKFGVSFLILFITNDRLVIYAILIFMISLIIRFLYGLYCGRHFEECHVRLTFYPKIFKDMSRFAGWNFIGAASGVLRNQGNNIILNLFWGTVVNSAYAISMQVCNAISQLADNFMVSVNPQITKYYAQSKFLEMSKLIFHSSRLSFFLTWMLASVLLLNTSYVVHLWLKEVPEYTIVFIQLILIFMLIESISKPIITAMLATGNIKNYQIVVGGLQLLNLPISYIMLYSGFGPISPLVITICISFVCLIARMIMIKRIVPIDILDFFRLVCLKSLLVCIVSLSIPLLVKFLALSVDMSLYKFIWESLIVLMWTGITIFFVGCDKNEKQFIMDRVKAGLKKLQKV</sequence>
<dbReference type="GO" id="GO:0005886">
    <property type="term" value="C:plasma membrane"/>
    <property type="evidence" value="ECO:0007669"/>
    <property type="project" value="UniProtKB-SubCell"/>
</dbReference>
<dbReference type="InterPro" id="IPR050833">
    <property type="entry name" value="Poly_Biosynth_Transport"/>
</dbReference>
<feature type="transmembrane region" description="Helical" evidence="6">
    <location>
        <begin position="125"/>
        <end position="147"/>
    </location>
</feature>
<dbReference type="EMBL" id="WCUV01000019">
    <property type="protein sequence ID" value="KAB4087229.1"/>
    <property type="molecule type" value="Genomic_DNA"/>
</dbReference>
<dbReference type="InterPro" id="IPR002797">
    <property type="entry name" value="Polysacc_synth"/>
</dbReference>
<evidence type="ECO:0000256" key="5">
    <source>
        <dbReference type="ARBA" id="ARBA00023136"/>
    </source>
</evidence>
<keyword evidence="5 6" id="KW-0472">Membrane</keyword>
<feature type="transmembrane region" description="Helical" evidence="6">
    <location>
        <begin position="44"/>
        <end position="71"/>
    </location>
</feature>
<comment type="caution">
    <text evidence="7">The sequence shown here is derived from an EMBL/GenBank/DDBJ whole genome shotgun (WGS) entry which is preliminary data.</text>
</comment>
<feature type="transmembrane region" description="Helical" evidence="6">
    <location>
        <begin position="343"/>
        <end position="365"/>
    </location>
</feature>
<feature type="transmembrane region" description="Helical" evidence="6">
    <location>
        <begin position="159"/>
        <end position="180"/>
    </location>
</feature>
<reference evidence="7 8" key="1">
    <citation type="journal article" date="2019" name="Nat. Med.">
        <title>A library of human gut bacterial isolates paired with longitudinal multiomics data enables mechanistic microbiome research.</title>
        <authorList>
            <person name="Poyet M."/>
            <person name="Groussin M."/>
            <person name="Gibbons S.M."/>
            <person name="Avila-Pacheco J."/>
            <person name="Jiang X."/>
            <person name="Kearney S.M."/>
            <person name="Perrotta A.R."/>
            <person name="Berdy B."/>
            <person name="Zhao S."/>
            <person name="Lieberman T.D."/>
            <person name="Swanson P.K."/>
            <person name="Smith M."/>
            <person name="Roesemann S."/>
            <person name="Alexander J.E."/>
            <person name="Rich S.A."/>
            <person name="Livny J."/>
            <person name="Vlamakis H."/>
            <person name="Clish C."/>
            <person name="Bullock K."/>
            <person name="Deik A."/>
            <person name="Scott J."/>
            <person name="Pierce K.A."/>
            <person name="Xavier R.J."/>
            <person name="Alm E.J."/>
        </authorList>
    </citation>
    <scope>NUCLEOTIDE SEQUENCE [LARGE SCALE GENOMIC DNA]</scope>
    <source>
        <strain evidence="7 8">BIOML-A42</strain>
    </source>
</reference>
<feature type="transmembrane region" description="Helical" evidence="6">
    <location>
        <begin position="186"/>
        <end position="204"/>
    </location>
</feature>
<dbReference type="RefSeq" id="WP_151852698.1">
    <property type="nucleotide sequence ID" value="NZ_CP103250.1"/>
</dbReference>
<evidence type="ECO:0000313" key="8">
    <source>
        <dbReference type="Proteomes" id="UP000432488"/>
    </source>
</evidence>